<dbReference type="PRINTS" id="PR00724">
    <property type="entry name" value="CRBOXYPTASEC"/>
</dbReference>
<dbReference type="GO" id="GO:0006508">
    <property type="term" value="P:proteolysis"/>
    <property type="evidence" value="ECO:0007669"/>
    <property type="project" value="UniProtKB-KW"/>
</dbReference>
<dbReference type="SUPFAM" id="SSF53474">
    <property type="entry name" value="alpha/beta-Hydrolases"/>
    <property type="match status" value="1"/>
</dbReference>
<organism evidence="7 8">
    <name type="scientific">Austropuccinia psidii MF-1</name>
    <dbReference type="NCBI Taxonomy" id="1389203"/>
    <lineage>
        <taxon>Eukaryota</taxon>
        <taxon>Fungi</taxon>
        <taxon>Dikarya</taxon>
        <taxon>Basidiomycota</taxon>
        <taxon>Pucciniomycotina</taxon>
        <taxon>Pucciniomycetes</taxon>
        <taxon>Pucciniales</taxon>
        <taxon>Sphaerophragmiaceae</taxon>
        <taxon>Austropuccinia</taxon>
    </lineage>
</organism>
<evidence type="ECO:0000313" key="8">
    <source>
        <dbReference type="Proteomes" id="UP000765509"/>
    </source>
</evidence>
<protein>
    <recommendedName>
        <fullName evidence="6">Carboxypeptidase</fullName>
        <ecNumber evidence="6">3.4.16.-</ecNumber>
    </recommendedName>
</protein>
<reference evidence="7" key="1">
    <citation type="submission" date="2021-03" db="EMBL/GenBank/DDBJ databases">
        <title>Draft genome sequence of rust myrtle Austropuccinia psidii MF-1, a brazilian biotype.</title>
        <authorList>
            <person name="Quecine M.C."/>
            <person name="Pachon D.M.R."/>
            <person name="Bonatelli M.L."/>
            <person name="Correr F.H."/>
            <person name="Franceschini L.M."/>
            <person name="Leite T.F."/>
            <person name="Margarido G.R.A."/>
            <person name="Almeida C.A."/>
            <person name="Ferrarezi J.A."/>
            <person name="Labate C.A."/>
        </authorList>
    </citation>
    <scope>NUCLEOTIDE SEQUENCE</scope>
    <source>
        <strain evidence="7">MF-1</strain>
    </source>
</reference>
<dbReference type="InterPro" id="IPR001563">
    <property type="entry name" value="Peptidase_S10"/>
</dbReference>
<keyword evidence="8" id="KW-1185">Reference proteome</keyword>
<accession>A0A9Q3BCS1</accession>
<keyword evidence="4 6" id="KW-0378">Hydrolase</keyword>
<keyword evidence="3 6" id="KW-0645">Protease</keyword>
<evidence type="ECO:0000256" key="6">
    <source>
        <dbReference type="RuleBase" id="RU361156"/>
    </source>
</evidence>
<dbReference type="InterPro" id="IPR018202">
    <property type="entry name" value="Ser_caboxypep_ser_AS"/>
</dbReference>
<name>A0A9Q3BCS1_9BASI</name>
<dbReference type="EMBL" id="AVOT02000380">
    <property type="protein sequence ID" value="MBW0462585.1"/>
    <property type="molecule type" value="Genomic_DNA"/>
</dbReference>
<dbReference type="AlphaFoldDB" id="A0A9Q3BCS1"/>
<dbReference type="Proteomes" id="UP000765509">
    <property type="component" value="Unassembled WGS sequence"/>
</dbReference>
<comment type="similarity">
    <text evidence="1 6">Belongs to the peptidase S10 family.</text>
</comment>
<dbReference type="InterPro" id="IPR029058">
    <property type="entry name" value="AB_hydrolase_fold"/>
</dbReference>
<dbReference type="Gene3D" id="1.10.287.410">
    <property type="match status" value="1"/>
</dbReference>
<evidence type="ECO:0000256" key="5">
    <source>
        <dbReference type="ARBA" id="ARBA00023180"/>
    </source>
</evidence>
<dbReference type="Pfam" id="PF00450">
    <property type="entry name" value="Peptidase_S10"/>
    <property type="match status" value="1"/>
</dbReference>
<dbReference type="Gene3D" id="3.40.50.1820">
    <property type="entry name" value="alpha/beta hydrolase"/>
    <property type="match status" value="1"/>
</dbReference>
<evidence type="ECO:0000256" key="4">
    <source>
        <dbReference type="ARBA" id="ARBA00022801"/>
    </source>
</evidence>
<dbReference type="OrthoDB" id="443318at2759"/>
<dbReference type="PANTHER" id="PTHR11802:SF64">
    <property type="entry name" value="CARBOXYPEPTIDASE"/>
    <property type="match status" value="1"/>
</dbReference>
<keyword evidence="2 6" id="KW-0121">Carboxypeptidase</keyword>
<dbReference type="GO" id="GO:0000324">
    <property type="term" value="C:fungal-type vacuole"/>
    <property type="evidence" value="ECO:0007669"/>
    <property type="project" value="TreeGrafter"/>
</dbReference>
<evidence type="ECO:0000313" key="7">
    <source>
        <dbReference type="EMBL" id="MBW0462585.1"/>
    </source>
</evidence>
<keyword evidence="5" id="KW-0325">Glycoprotein</keyword>
<dbReference type="PROSITE" id="PS00131">
    <property type="entry name" value="CARBOXYPEPT_SER_SER"/>
    <property type="match status" value="1"/>
</dbReference>
<evidence type="ECO:0000256" key="1">
    <source>
        <dbReference type="ARBA" id="ARBA00009431"/>
    </source>
</evidence>
<dbReference type="PANTHER" id="PTHR11802">
    <property type="entry name" value="SERINE PROTEASE FAMILY S10 SERINE CARBOXYPEPTIDASE"/>
    <property type="match status" value="1"/>
</dbReference>
<dbReference type="EC" id="3.4.16.-" evidence="6"/>
<comment type="caution">
    <text evidence="7">The sequence shown here is derived from an EMBL/GenBank/DDBJ whole genome shotgun (WGS) entry which is preliminary data.</text>
</comment>
<sequence>MAAPDILRMNHRISQAPPKRRGEIPVINGILGGTHALKGEIKKRKLSNLQVNPDLNPNQSTSSASSVQITSTNSTCLGNSTSLTGYINLDRNRSLFFWYFEAINKPDQAPLILWLNGGPGSSSMIGLFQENGPCRIKLDSKGLDPNPETWNINANMLYVDQPVGVGYSYGVTNVTGAMGAAVDMYDALQIFLADPKFSKFIGRPFGLWTESYGGHYAPIMIDYFLQMNSKVANTPKKVVIPVESLGIGNGLTNPAIQYPAYFSYVKTNPYNQTLVTDEVFKKALLDFNSTGGCLNMIKNCESSLDGKTCSAAQLYCNKQILSVLNGDRNPYDIRALDTIDYPPELTPLLNDKKFKTAIGVPLSVNWTESSDSVYDNFVTTGDWMLDSSKQLERVIDAGVRTLIYVGDADYIVNYQGVEAMVDALNISVSQIYKKQNFTNWVVDGEQAGIYKNAGNLTYLRVFGAGHIVPAYGKGNLKPGRAARVFFEQIISRRPLANSVVDSGITLNAQVNECATNSIPISKWLNTLLFLSIISLFV</sequence>
<dbReference type="GO" id="GO:0004185">
    <property type="term" value="F:serine-type carboxypeptidase activity"/>
    <property type="evidence" value="ECO:0007669"/>
    <property type="project" value="UniProtKB-UniRule"/>
</dbReference>
<evidence type="ECO:0000256" key="3">
    <source>
        <dbReference type="ARBA" id="ARBA00022670"/>
    </source>
</evidence>
<gene>
    <name evidence="7" type="ORF">O181_002300</name>
</gene>
<proteinExistence type="inferred from homology"/>
<evidence type="ECO:0000256" key="2">
    <source>
        <dbReference type="ARBA" id="ARBA00022645"/>
    </source>
</evidence>